<organism evidence="1 2">
    <name type="scientific">Methanosarcina siciliae T4/M</name>
    <dbReference type="NCBI Taxonomy" id="1434120"/>
    <lineage>
        <taxon>Archaea</taxon>
        <taxon>Methanobacteriati</taxon>
        <taxon>Methanobacteriota</taxon>
        <taxon>Stenosarchaea group</taxon>
        <taxon>Methanomicrobia</taxon>
        <taxon>Methanosarcinales</taxon>
        <taxon>Methanosarcinaceae</taxon>
        <taxon>Methanosarcina</taxon>
    </lineage>
</organism>
<protein>
    <submittedName>
        <fullName evidence="1">Type I restriction-modification system, DNA-methyltransferase subunit M</fullName>
        <ecNumber evidence="1">2.1.1.72</ecNumber>
    </submittedName>
</protein>
<accession>A0A0E3L7P2</accession>
<keyword evidence="1" id="KW-0489">Methyltransferase</keyword>
<dbReference type="GO" id="GO:0032259">
    <property type="term" value="P:methylation"/>
    <property type="evidence" value="ECO:0007669"/>
    <property type="project" value="UniProtKB-KW"/>
</dbReference>
<evidence type="ECO:0000313" key="2">
    <source>
        <dbReference type="Proteomes" id="UP000033111"/>
    </source>
</evidence>
<dbReference type="GeneID" id="24859153"/>
<dbReference type="EMBL" id="CP009506">
    <property type="protein sequence ID" value="AKB27116.1"/>
    <property type="molecule type" value="Genomic_DNA"/>
</dbReference>
<dbReference type="HOGENOM" id="CLU_2353254_0_0_2"/>
<dbReference type="GO" id="GO:0009007">
    <property type="term" value="F:site-specific DNA-methyltransferase (adenine-specific) activity"/>
    <property type="evidence" value="ECO:0007669"/>
    <property type="project" value="UniProtKB-EC"/>
</dbReference>
<dbReference type="Proteomes" id="UP000033111">
    <property type="component" value="Chromosome"/>
</dbReference>
<gene>
    <name evidence="1" type="ORF">MSSIT_0397</name>
</gene>
<dbReference type="AlphaFoldDB" id="A0A0E3L7P2"/>
<reference evidence="1 2" key="1">
    <citation type="submission" date="2014-07" db="EMBL/GenBank/DDBJ databases">
        <title>Methanogenic archaea and the global carbon cycle.</title>
        <authorList>
            <person name="Henriksen J.R."/>
            <person name="Luke J."/>
            <person name="Reinhart S."/>
            <person name="Benedict M.N."/>
            <person name="Youngblut N.D."/>
            <person name="Metcalf M.E."/>
            <person name="Whitaker R.J."/>
            <person name="Metcalf W.W."/>
        </authorList>
    </citation>
    <scope>NUCLEOTIDE SEQUENCE [LARGE SCALE GENOMIC DNA]</scope>
    <source>
        <strain evidence="1 2">T4/M</strain>
    </source>
</reference>
<keyword evidence="1" id="KW-0808">Transferase</keyword>
<name>A0A0E3L7P2_9EURY</name>
<dbReference type="KEGG" id="msw:MSSIT_0397"/>
<dbReference type="PATRIC" id="fig|1434120.4.peg.507"/>
<dbReference type="EC" id="2.1.1.72" evidence="1"/>
<sequence>MPRPGKPPQSYRDLGRGISRRQFRKFVYDEIIARDKTNLYIFWLKDKSLADLDNLPDPDILTNVIIGNMEVSLASFKEMIVTINGDREEMVKRIKK</sequence>
<dbReference type="RefSeq" id="WP_048169606.1">
    <property type="nucleotide sequence ID" value="NZ_CP009506.1"/>
</dbReference>
<proteinExistence type="predicted"/>
<keyword evidence="2" id="KW-1185">Reference proteome</keyword>
<evidence type="ECO:0000313" key="1">
    <source>
        <dbReference type="EMBL" id="AKB27116.1"/>
    </source>
</evidence>